<protein>
    <submittedName>
        <fullName evidence="1">Uncharacterized protein</fullName>
    </submittedName>
</protein>
<evidence type="ECO:0000313" key="1">
    <source>
        <dbReference type="EMBL" id="MPM29978.1"/>
    </source>
</evidence>
<dbReference type="EMBL" id="VSSQ01005658">
    <property type="protein sequence ID" value="MPM29978.1"/>
    <property type="molecule type" value="Genomic_DNA"/>
</dbReference>
<dbReference type="Pfam" id="PF13306">
    <property type="entry name" value="LRR_5"/>
    <property type="match status" value="3"/>
</dbReference>
<dbReference type="InterPro" id="IPR026906">
    <property type="entry name" value="LRR_5"/>
</dbReference>
<reference evidence="1" key="1">
    <citation type="submission" date="2019-08" db="EMBL/GenBank/DDBJ databases">
        <authorList>
            <person name="Kucharzyk K."/>
            <person name="Murdoch R.W."/>
            <person name="Higgins S."/>
            <person name="Loffler F."/>
        </authorList>
    </citation>
    <scope>NUCLEOTIDE SEQUENCE</scope>
</reference>
<dbReference type="PANTHER" id="PTHR45661">
    <property type="entry name" value="SURFACE ANTIGEN"/>
    <property type="match status" value="1"/>
</dbReference>
<accession>A0A644YPQ6</accession>
<dbReference type="InterPro" id="IPR032675">
    <property type="entry name" value="LRR_dom_sf"/>
</dbReference>
<dbReference type="PANTHER" id="PTHR45661:SF3">
    <property type="entry name" value="IG-LIKE DOMAIN-CONTAINING PROTEIN"/>
    <property type="match status" value="1"/>
</dbReference>
<comment type="caution">
    <text evidence="1">The sequence shown here is derived from an EMBL/GenBank/DDBJ whole genome shotgun (WGS) entry which is preliminary data.</text>
</comment>
<sequence length="536" mass="54338">MKKVRKLLGAAIAAAVLASVLGGSALASPAGDFTVENGVLTKYSGSGGDVVIPDGVTAIGYQAFNGEEDSGTANTVSVTIPDSVTGIADGSFYHCFKLTKFIVGGSNQKYSAKDGVLLSKDGTALVQYPCGKTGDYTIPDGVTAIQNSAFLCCMGQGGSLKIPDSMTKIGDNAFSCCGMSAVTIPDSVTSIGAGAFFGCGNLTGVTIGDNVSNIGSNCFLACDKLAQISVGSGNKSFTSADGVLLTRNGAILMQYPCGKAGASYTLPDSVTGVVSGAFHGSGELTQILVGSANQSYYSENGMLIAKSGAVLWCCPAGKTGTVKVPDSVQSFASEAFGGCTKITGLIIPSTVTDIRVEAFNGAGQFVIYAAAGSQAQTFVTQYGYMYGMTYKTISAAASATASSVLVNGKPVSFEAYSIDGNNYFKLRDLAKVLSGTAKQFEVGWDGVNNAISLTTGKAYTIVGGELSKSSGAASVSAAISSSGVYLDGKAVGLTAYTIGGNNYFKLRDVAAALDFGVTWNGAANTIAIDTASGYTP</sequence>
<gene>
    <name evidence="1" type="ORF">SDC9_76520</name>
</gene>
<organism evidence="1">
    <name type="scientific">bioreactor metagenome</name>
    <dbReference type="NCBI Taxonomy" id="1076179"/>
    <lineage>
        <taxon>unclassified sequences</taxon>
        <taxon>metagenomes</taxon>
        <taxon>ecological metagenomes</taxon>
    </lineage>
</organism>
<name>A0A644YPQ6_9ZZZZ</name>
<dbReference type="InterPro" id="IPR053139">
    <property type="entry name" value="Surface_bspA-like"/>
</dbReference>
<dbReference type="AlphaFoldDB" id="A0A644YPQ6"/>
<proteinExistence type="predicted"/>
<dbReference type="Gene3D" id="3.80.10.10">
    <property type="entry name" value="Ribonuclease Inhibitor"/>
    <property type="match status" value="2"/>
</dbReference>